<dbReference type="InterPro" id="IPR046532">
    <property type="entry name" value="DUF6597"/>
</dbReference>
<organism evidence="3 4">
    <name type="scientific">Flavobacterium anhuiense</name>
    <dbReference type="NCBI Taxonomy" id="459526"/>
    <lineage>
        <taxon>Bacteria</taxon>
        <taxon>Pseudomonadati</taxon>
        <taxon>Bacteroidota</taxon>
        <taxon>Flavobacteriia</taxon>
        <taxon>Flavobacteriales</taxon>
        <taxon>Flavobacteriaceae</taxon>
        <taxon>Flavobacterium</taxon>
    </lineage>
</organism>
<evidence type="ECO:0000256" key="1">
    <source>
        <dbReference type="ARBA" id="ARBA00023125"/>
    </source>
</evidence>
<gene>
    <name evidence="3" type="ORF">NU08_1503</name>
</gene>
<dbReference type="AlphaFoldDB" id="A0A444VZY4"/>
<feature type="domain" description="HTH araC/xylS-type" evidence="2">
    <location>
        <begin position="158"/>
        <end position="261"/>
    </location>
</feature>
<reference evidence="3 4" key="1">
    <citation type="submission" date="2014-12" db="EMBL/GenBank/DDBJ databases">
        <title>Genome sequence of Flavobacterium anhuiense RCM74.</title>
        <authorList>
            <person name="Kim J.F."/>
            <person name="Song J.Y."/>
            <person name="Kwak M.-J."/>
            <person name="Lee S.-W."/>
        </authorList>
    </citation>
    <scope>NUCLEOTIDE SEQUENCE [LARGE SCALE GENOMIC DNA]</scope>
    <source>
        <strain evidence="3 4">RCM74</strain>
    </source>
</reference>
<keyword evidence="1" id="KW-0238">DNA-binding</keyword>
<dbReference type="PANTHER" id="PTHR43280">
    <property type="entry name" value="ARAC-FAMILY TRANSCRIPTIONAL REGULATOR"/>
    <property type="match status" value="1"/>
</dbReference>
<dbReference type="RefSeq" id="WP_242502506.1">
    <property type="nucleotide sequence ID" value="NZ_JUIV01000004.1"/>
</dbReference>
<comment type="caution">
    <text evidence="3">The sequence shown here is derived from an EMBL/GenBank/DDBJ whole genome shotgun (WGS) entry which is preliminary data.</text>
</comment>
<dbReference type="Proteomes" id="UP000290433">
    <property type="component" value="Unassembled WGS sequence"/>
</dbReference>
<evidence type="ECO:0000259" key="2">
    <source>
        <dbReference type="PROSITE" id="PS01124"/>
    </source>
</evidence>
<dbReference type="Gene3D" id="1.10.10.60">
    <property type="entry name" value="Homeodomain-like"/>
    <property type="match status" value="1"/>
</dbReference>
<evidence type="ECO:0000313" key="3">
    <source>
        <dbReference type="EMBL" id="RYJ39195.1"/>
    </source>
</evidence>
<dbReference type="Pfam" id="PF20240">
    <property type="entry name" value="DUF6597"/>
    <property type="match status" value="1"/>
</dbReference>
<dbReference type="GO" id="GO:0003700">
    <property type="term" value="F:DNA-binding transcription factor activity"/>
    <property type="evidence" value="ECO:0007669"/>
    <property type="project" value="InterPro"/>
</dbReference>
<dbReference type="Pfam" id="PF12833">
    <property type="entry name" value="HTH_18"/>
    <property type="match status" value="1"/>
</dbReference>
<accession>A0A444VZY4</accession>
<dbReference type="EMBL" id="JUIV01000004">
    <property type="protein sequence ID" value="RYJ39195.1"/>
    <property type="molecule type" value="Genomic_DNA"/>
</dbReference>
<protein>
    <submittedName>
        <fullName evidence="3">Helix-turn-helix-domain containing protein, AraC type</fullName>
    </submittedName>
</protein>
<evidence type="ECO:0000313" key="4">
    <source>
        <dbReference type="Proteomes" id="UP000290433"/>
    </source>
</evidence>
<dbReference type="SMART" id="SM00342">
    <property type="entry name" value="HTH_ARAC"/>
    <property type="match status" value="1"/>
</dbReference>
<dbReference type="GO" id="GO:0043565">
    <property type="term" value="F:sequence-specific DNA binding"/>
    <property type="evidence" value="ECO:0007669"/>
    <property type="project" value="InterPro"/>
</dbReference>
<dbReference type="PROSITE" id="PS01124">
    <property type="entry name" value="HTH_ARAC_FAMILY_2"/>
    <property type="match status" value="1"/>
</dbReference>
<proteinExistence type="predicted"/>
<dbReference type="InterPro" id="IPR018060">
    <property type="entry name" value="HTH_AraC"/>
</dbReference>
<dbReference type="PANTHER" id="PTHR43280:SF2">
    <property type="entry name" value="HTH-TYPE TRANSCRIPTIONAL REGULATOR EXSA"/>
    <property type="match status" value="1"/>
</dbReference>
<sequence>MKSQTKMQLYSEHYVNPKTERFVNKIWCLDNSIGESLIENKLVLPNGCFNLAFVNGNSIEVHTSKAIYEMNEGVYFCSQMTNKVLVNIQPKTKVIITQLHTWTLSMFPKYDLSDFTDSIIKINPEELPFKIQIDSDIEMILNTINSYFEALSDSNSEKNTIEKICEIIKNKEEVTVSEISDTLKSSQRSLQIKFKTATGLTIKKYIQILKFRKSVDQMVNSDLERLKLTDVALYSKYFDQSHFIKKFKDVTKTTPKTFDPDSYFLSHKR</sequence>
<name>A0A444VZY4_9FLAO</name>